<accession>A0A1I5NZ16</accession>
<keyword evidence="2" id="KW-1185">Reference proteome</keyword>
<proteinExistence type="predicted"/>
<protein>
    <submittedName>
        <fullName evidence="1">Uncharacterized protein</fullName>
    </submittedName>
</protein>
<sequence length="36" mass="3901">MFCGVVQEPHSSGVQMLRLLLRTARVTGAPQEAGYP</sequence>
<evidence type="ECO:0000313" key="2">
    <source>
        <dbReference type="Proteomes" id="UP000198892"/>
    </source>
</evidence>
<dbReference type="AlphaFoldDB" id="A0A1I5NZ16"/>
<dbReference type="Proteomes" id="UP000198892">
    <property type="component" value="Unassembled WGS sequence"/>
</dbReference>
<organism evidence="1 2">
    <name type="scientific">Salibacterium halotolerans</name>
    <dbReference type="NCBI Taxonomy" id="1884432"/>
    <lineage>
        <taxon>Bacteria</taxon>
        <taxon>Bacillati</taxon>
        <taxon>Bacillota</taxon>
        <taxon>Bacilli</taxon>
        <taxon>Bacillales</taxon>
        <taxon>Bacillaceae</taxon>
    </lineage>
</organism>
<reference evidence="2" key="1">
    <citation type="submission" date="2016-10" db="EMBL/GenBank/DDBJ databases">
        <authorList>
            <person name="Varghese N."/>
            <person name="Submissions S."/>
        </authorList>
    </citation>
    <scope>NUCLEOTIDE SEQUENCE [LARGE SCALE GENOMIC DNA]</scope>
    <source>
        <strain evidence="2">S7</strain>
    </source>
</reference>
<dbReference type="EMBL" id="FOXD01000003">
    <property type="protein sequence ID" value="SFP26501.1"/>
    <property type="molecule type" value="Genomic_DNA"/>
</dbReference>
<name>A0A1I5NZ16_9BACI</name>
<evidence type="ECO:0000313" key="1">
    <source>
        <dbReference type="EMBL" id="SFP26501.1"/>
    </source>
</evidence>
<gene>
    <name evidence="1" type="ORF">SAMN05518683_103316</name>
</gene>